<organism evidence="7 8">
    <name type="scientific">Candidatus Venteria ishoeyi</name>
    <dbReference type="NCBI Taxonomy" id="1899563"/>
    <lineage>
        <taxon>Bacteria</taxon>
        <taxon>Pseudomonadati</taxon>
        <taxon>Pseudomonadota</taxon>
        <taxon>Gammaproteobacteria</taxon>
        <taxon>Thiotrichales</taxon>
        <taxon>Thiotrichaceae</taxon>
        <taxon>Venteria</taxon>
    </lineage>
</organism>
<protein>
    <submittedName>
        <fullName evidence="7">Inner membrane protein YrbG</fullName>
    </submittedName>
</protein>
<feature type="transmembrane region" description="Helical" evidence="5">
    <location>
        <begin position="245"/>
        <end position="265"/>
    </location>
</feature>
<feature type="transmembrane region" description="Helical" evidence="5">
    <location>
        <begin position="277"/>
        <end position="295"/>
    </location>
</feature>
<evidence type="ECO:0000256" key="4">
    <source>
        <dbReference type="ARBA" id="ARBA00023136"/>
    </source>
</evidence>
<evidence type="ECO:0000256" key="3">
    <source>
        <dbReference type="ARBA" id="ARBA00022989"/>
    </source>
</evidence>
<gene>
    <name evidence="7" type="primary">yrbG_2</name>
    <name evidence="7" type="ORF">MBHS_03473</name>
</gene>
<dbReference type="GO" id="GO:0005886">
    <property type="term" value="C:plasma membrane"/>
    <property type="evidence" value="ECO:0007669"/>
    <property type="project" value="TreeGrafter"/>
</dbReference>
<feature type="domain" description="Sodium/calcium exchanger membrane region" evidence="6">
    <location>
        <begin position="176"/>
        <end position="318"/>
    </location>
</feature>
<feature type="transmembrane region" description="Helical" evidence="5">
    <location>
        <begin position="211"/>
        <end position="233"/>
    </location>
</feature>
<proteinExistence type="predicted"/>
<dbReference type="NCBIfam" id="TIGR00367">
    <property type="entry name" value="calcium/sodium antiporter"/>
    <property type="match status" value="1"/>
</dbReference>
<dbReference type="GO" id="GO:0006874">
    <property type="term" value="P:intracellular calcium ion homeostasis"/>
    <property type="evidence" value="ECO:0007669"/>
    <property type="project" value="TreeGrafter"/>
</dbReference>
<feature type="transmembrane region" description="Helical" evidence="5">
    <location>
        <begin position="307"/>
        <end position="326"/>
    </location>
</feature>
<dbReference type="PANTHER" id="PTHR10846:SF8">
    <property type="entry name" value="INNER MEMBRANE PROTEIN YRBG"/>
    <property type="match status" value="1"/>
</dbReference>
<evidence type="ECO:0000259" key="6">
    <source>
        <dbReference type="Pfam" id="PF01699"/>
    </source>
</evidence>
<sequence length="328" mass="34519">MHTMLFFILATLLGLALLGWSADRFVTGAASLARNLGISTLIIGLTIVAFGTSAPEMLVSAMAAWQGNSGLAIGNAIGSNIANVGLVLGLTALLIPLTVQSNTLRREFPLLLVVTLGTFALLWDAQLGRIDGIILVAGLFMIIAWTVHLARQTKTDDPITQEMQEELAAGLSTRQAFWLLLSGLILLLLASRMLVWGAVGIAEHFGVSDLVIGLTIVAIGTSLPELAASIAAVRKGEDDIAVGNIVGSNLFNLLAVLGIAGLIGPGPVDAMALSRDYPLMLGMTIMLFILAGDFHKPGPGRIVRWEGAALFSAFIGYQGWLVYISYAG</sequence>
<dbReference type="Pfam" id="PF01699">
    <property type="entry name" value="Na_Ca_ex"/>
    <property type="match status" value="2"/>
</dbReference>
<accession>A0A1H6FC15</accession>
<feature type="transmembrane region" description="Helical" evidence="5">
    <location>
        <begin position="108"/>
        <end position="125"/>
    </location>
</feature>
<dbReference type="InterPro" id="IPR004481">
    <property type="entry name" value="K/Na/Ca-exchanger"/>
</dbReference>
<evidence type="ECO:0000256" key="5">
    <source>
        <dbReference type="SAM" id="Phobius"/>
    </source>
</evidence>
<dbReference type="PANTHER" id="PTHR10846">
    <property type="entry name" value="SODIUM/POTASSIUM/CALCIUM EXCHANGER"/>
    <property type="match status" value="1"/>
</dbReference>
<dbReference type="InterPro" id="IPR004837">
    <property type="entry name" value="NaCa_Exmemb"/>
</dbReference>
<reference evidence="7 8" key="1">
    <citation type="submission" date="2016-10" db="EMBL/GenBank/DDBJ databases">
        <authorList>
            <person name="de Groot N.N."/>
        </authorList>
    </citation>
    <scope>NUCLEOTIDE SEQUENCE [LARGE SCALE GENOMIC DNA]</scope>
    <source>
        <strain evidence="7">MBHS1</strain>
    </source>
</reference>
<keyword evidence="3 5" id="KW-1133">Transmembrane helix</keyword>
<evidence type="ECO:0000313" key="7">
    <source>
        <dbReference type="EMBL" id="SEH07597.1"/>
    </source>
</evidence>
<evidence type="ECO:0000256" key="2">
    <source>
        <dbReference type="ARBA" id="ARBA00022692"/>
    </source>
</evidence>
<comment type="subcellular location">
    <subcellularLocation>
        <location evidence="1">Membrane</location>
        <topology evidence="1">Multi-pass membrane protein</topology>
    </subcellularLocation>
</comment>
<name>A0A1H6FC15_9GAMM</name>
<dbReference type="Proteomes" id="UP000236724">
    <property type="component" value="Unassembled WGS sequence"/>
</dbReference>
<feature type="transmembrane region" description="Helical" evidence="5">
    <location>
        <begin position="176"/>
        <end position="199"/>
    </location>
</feature>
<evidence type="ECO:0000256" key="1">
    <source>
        <dbReference type="ARBA" id="ARBA00004141"/>
    </source>
</evidence>
<dbReference type="Gene3D" id="1.20.1420.30">
    <property type="entry name" value="NCX, central ion-binding region"/>
    <property type="match status" value="2"/>
</dbReference>
<feature type="domain" description="Sodium/calcium exchanger membrane region" evidence="6">
    <location>
        <begin position="8"/>
        <end position="145"/>
    </location>
</feature>
<feature type="transmembrane region" description="Helical" evidence="5">
    <location>
        <begin position="132"/>
        <end position="150"/>
    </location>
</feature>
<feature type="transmembrane region" description="Helical" evidence="5">
    <location>
        <begin position="71"/>
        <end position="96"/>
    </location>
</feature>
<dbReference type="GO" id="GO:0005262">
    <property type="term" value="F:calcium channel activity"/>
    <property type="evidence" value="ECO:0007669"/>
    <property type="project" value="TreeGrafter"/>
</dbReference>
<keyword evidence="4 5" id="KW-0472">Membrane</keyword>
<dbReference type="AlphaFoldDB" id="A0A1H6FC15"/>
<dbReference type="GO" id="GO:0008273">
    <property type="term" value="F:calcium, potassium:sodium antiporter activity"/>
    <property type="evidence" value="ECO:0007669"/>
    <property type="project" value="TreeGrafter"/>
</dbReference>
<evidence type="ECO:0000313" key="8">
    <source>
        <dbReference type="Proteomes" id="UP000236724"/>
    </source>
</evidence>
<dbReference type="EMBL" id="FMSV02000537">
    <property type="protein sequence ID" value="SEH07597.1"/>
    <property type="molecule type" value="Genomic_DNA"/>
</dbReference>
<dbReference type="InterPro" id="IPR044880">
    <property type="entry name" value="NCX_ion-bd_dom_sf"/>
</dbReference>
<keyword evidence="2 5" id="KW-0812">Transmembrane</keyword>
<keyword evidence="8" id="KW-1185">Reference proteome</keyword>
<feature type="transmembrane region" description="Helical" evidence="5">
    <location>
        <begin position="37"/>
        <end position="59"/>
    </location>
</feature>